<dbReference type="EMBL" id="HBHW01027102">
    <property type="protein sequence ID" value="CAE0052969.1"/>
    <property type="molecule type" value="Transcribed_RNA"/>
</dbReference>
<evidence type="ECO:0000259" key="4">
    <source>
        <dbReference type="Pfam" id="PF08620"/>
    </source>
</evidence>
<dbReference type="EMBL" id="HBHW01027094">
    <property type="protein sequence ID" value="CAE0052961.1"/>
    <property type="molecule type" value="Transcribed_RNA"/>
</dbReference>
<dbReference type="PANTHER" id="PTHR21483">
    <property type="entry name" value="RNA POLYMERASE II-ASSOCIATED PROTEIN 1"/>
    <property type="match status" value="1"/>
</dbReference>
<organism evidence="11">
    <name type="scientific">Rhodosorus marinus</name>
    <dbReference type="NCBI Taxonomy" id="101924"/>
    <lineage>
        <taxon>Eukaryota</taxon>
        <taxon>Rhodophyta</taxon>
        <taxon>Stylonematophyceae</taxon>
        <taxon>Stylonematales</taxon>
        <taxon>Stylonemataceae</taxon>
        <taxon>Rhodosorus</taxon>
    </lineage>
</organism>
<feature type="domain" description="RPAP1 N-terminal" evidence="5">
    <location>
        <begin position="106"/>
        <end position="149"/>
    </location>
</feature>
<dbReference type="Pfam" id="PF08621">
    <property type="entry name" value="RPAP1_N"/>
    <property type="match status" value="1"/>
</dbReference>
<dbReference type="InterPro" id="IPR013930">
    <property type="entry name" value="RPAP1_N"/>
</dbReference>
<feature type="region of interest" description="Disordered" evidence="3">
    <location>
        <begin position="1"/>
        <end position="29"/>
    </location>
</feature>
<evidence type="ECO:0000313" key="7">
    <source>
        <dbReference type="EMBL" id="CAE0052963.1"/>
    </source>
</evidence>
<feature type="coiled-coil region" evidence="2">
    <location>
        <begin position="100"/>
        <end position="140"/>
    </location>
</feature>
<evidence type="ECO:0000313" key="13">
    <source>
        <dbReference type="EMBL" id="CAE0052981.1"/>
    </source>
</evidence>
<feature type="domain" description="RPAP1 C-terminal" evidence="4">
    <location>
        <begin position="220"/>
        <end position="285"/>
    </location>
</feature>
<comment type="similarity">
    <text evidence="1">Belongs to the RPAP1 family.</text>
</comment>
<reference evidence="11" key="1">
    <citation type="submission" date="2021-01" db="EMBL/GenBank/DDBJ databases">
        <authorList>
            <person name="Corre E."/>
            <person name="Pelletier E."/>
            <person name="Niang G."/>
            <person name="Scheremetjew M."/>
            <person name="Finn R."/>
            <person name="Kale V."/>
            <person name="Holt S."/>
            <person name="Cochrane G."/>
            <person name="Meng A."/>
            <person name="Brown T."/>
            <person name="Cohen L."/>
        </authorList>
    </citation>
    <scope>NUCLEOTIDE SEQUENCE</scope>
    <source>
        <strain evidence="11">CCMP 769</strain>
    </source>
</reference>
<dbReference type="EMBL" id="HBHW01027118">
    <property type="protein sequence ID" value="CAE0052981.1"/>
    <property type="molecule type" value="Transcribed_RNA"/>
</dbReference>
<evidence type="ECO:0008006" key="14">
    <source>
        <dbReference type="Google" id="ProtNLM"/>
    </source>
</evidence>
<dbReference type="GO" id="GO:0006366">
    <property type="term" value="P:transcription by RNA polymerase II"/>
    <property type="evidence" value="ECO:0007669"/>
    <property type="project" value="InterPro"/>
</dbReference>
<dbReference type="InterPro" id="IPR016024">
    <property type="entry name" value="ARM-type_fold"/>
</dbReference>
<evidence type="ECO:0000313" key="11">
    <source>
        <dbReference type="EMBL" id="CAE0052978.1"/>
    </source>
</evidence>
<evidence type="ECO:0000313" key="8">
    <source>
        <dbReference type="EMBL" id="CAE0052964.1"/>
    </source>
</evidence>
<sequence length="1064" mass="117875">MKATDSDKKVRFTTTSDNGKAEDSSQARNDFFTAIEIRESHGEDDDLVPVAEPPKLTQPSGFPDAIANKYQNIGRQPESPASVLASSGRISDAPSIDDPLKNLKSEIDEENRQKLAVMSSEDIEEALEEVRSQLDGKMLEFLRKRKEQKAEKTRKSSDKGLENLPDAVTEAIAASRVRMGPVEGSKLAWLSDADDTRAYSNELLSEVEAANEYMGPKSRLRFNLNGRALSREEMKGIPANSGLHHHGVDADLAGYTVPELLLLCRSTLTNQRSLALDVLTRIFERSTRSSAIGPSEDEVVDFAFLKAAHAEESVYYGYVGNSKSTRTSWALCINALAKVMYENEWEDWSNRVFLEISAMSSTSNTPDDVDAQQPSSLPELVAQDPQRILDIASEVPEAISILRIISRERSFSQELRKQKSFRPFIARLWQSVLASSKKRRVVEETLLTLEGLGRSDPELILEEDRIGGVLVFFNELDMRNCTDEDLRVIISALRLFRTCTERNAAFSTVVSVLQSLTLPLEQIIAEAAASELHWILAIHSFLLLEAVARTRRRFGESSEEHIRVAELLKPLLPVANKFHYQGGRAPVEVASSAAAANFAGSLLHLHPSWFLHDVMNHDRAPAEDLDEVGDLEDVVFALERVNVEDDLLGIQEGVSLLALYSKLHGSSRIEPFVDVKLAQRIWSTVARVYDLCNRESKGSDWTQRSLWRCINQCAASWATRIVEDTNISLGERRAAFRVALESVPRAGHPFTAVEIIRSVVSMQRTVLSSVLQVEPDVLHGMMVAIYPQIVEQIASGRRLSVSSTWLMDFLEPEFDADVETISHLLQLSAALVRCNIVDPSTTWRKLLFAFMRSEKIREMDGAQHTLTSFMVQCNGGGVVWNNSWEPVIDFIEEEVPFVVPAVAAAGVAAASFDSYAWSAFSSRGVEAVLDGAVCTSACFLQWVKGDAEDPTSVPRALSFLNSTEHRSKVLYAISTCRVGAAAIQKPSILLDHTLKPATIVDVLSSVSVSDKLAALNGHETVDILEVVDLVFQPRRTDKTNSIAKVLIQSNRSFADPLSVFLLGH</sequence>
<accession>A0A7S2ZX54</accession>
<gene>
    <name evidence="6" type="ORF">RMAR00112_LOCUS20989</name>
    <name evidence="7" type="ORF">RMAR00112_LOCUS20991</name>
    <name evidence="8" type="ORF">RMAR00112_LOCUS20992</name>
    <name evidence="9" type="ORF">RMAR00112_LOCUS20997</name>
    <name evidence="10" type="ORF">RMAR00112_LOCUS21000</name>
    <name evidence="11" type="ORF">RMAR00112_LOCUS21006</name>
    <name evidence="12" type="ORF">RMAR00112_LOCUS21008</name>
    <name evidence="13" type="ORF">RMAR00112_LOCUS21009</name>
</gene>
<feature type="region of interest" description="Disordered" evidence="3">
    <location>
        <begin position="42"/>
        <end position="100"/>
    </location>
</feature>
<keyword evidence="2" id="KW-0175">Coiled coil</keyword>
<evidence type="ECO:0000313" key="6">
    <source>
        <dbReference type="EMBL" id="CAE0052961.1"/>
    </source>
</evidence>
<name>A0A7S2ZX54_9RHOD</name>
<dbReference type="EMBL" id="HBHW01027117">
    <property type="protein sequence ID" value="CAE0052980.1"/>
    <property type="molecule type" value="Transcribed_RNA"/>
</dbReference>
<dbReference type="EMBL" id="HBHW01027097">
    <property type="protein sequence ID" value="CAE0052964.1"/>
    <property type="molecule type" value="Transcribed_RNA"/>
</dbReference>
<dbReference type="SUPFAM" id="SSF48371">
    <property type="entry name" value="ARM repeat"/>
    <property type="match status" value="1"/>
</dbReference>
<evidence type="ECO:0000256" key="3">
    <source>
        <dbReference type="SAM" id="MobiDB-lite"/>
    </source>
</evidence>
<dbReference type="PANTHER" id="PTHR21483:SF18">
    <property type="entry name" value="RNA POLYMERASE II-ASSOCIATED PROTEIN 1"/>
    <property type="match status" value="1"/>
</dbReference>
<feature type="compositionally biased region" description="Basic and acidic residues" evidence="3">
    <location>
        <begin position="1"/>
        <end position="10"/>
    </location>
</feature>
<evidence type="ECO:0000313" key="9">
    <source>
        <dbReference type="EMBL" id="CAE0052969.1"/>
    </source>
</evidence>
<evidence type="ECO:0000256" key="2">
    <source>
        <dbReference type="SAM" id="Coils"/>
    </source>
</evidence>
<evidence type="ECO:0000313" key="10">
    <source>
        <dbReference type="EMBL" id="CAE0052972.1"/>
    </source>
</evidence>
<dbReference type="AlphaFoldDB" id="A0A7S2ZX54"/>
<dbReference type="Pfam" id="PF08620">
    <property type="entry name" value="RPAP1_C"/>
    <property type="match status" value="1"/>
</dbReference>
<dbReference type="EMBL" id="HBHW01027107">
    <property type="protein sequence ID" value="CAE0052972.1"/>
    <property type="molecule type" value="Transcribed_RNA"/>
</dbReference>
<dbReference type="EMBL" id="HBHW01027113">
    <property type="protein sequence ID" value="CAE0052978.1"/>
    <property type="molecule type" value="Transcribed_RNA"/>
</dbReference>
<proteinExistence type="inferred from homology"/>
<protein>
    <recommendedName>
        <fullName evidence="14">RNA polymerase II-associated protein 1 N-terminal domain-containing protein</fullName>
    </recommendedName>
</protein>
<evidence type="ECO:0000256" key="1">
    <source>
        <dbReference type="ARBA" id="ARBA00009953"/>
    </source>
</evidence>
<evidence type="ECO:0000313" key="12">
    <source>
        <dbReference type="EMBL" id="CAE0052980.1"/>
    </source>
</evidence>
<dbReference type="EMBL" id="HBHW01027096">
    <property type="protein sequence ID" value="CAE0052963.1"/>
    <property type="molecule type" value="Transcribed_RNA"/>
</dbReference>
<dbReference type="InterPro" id="IPR013929">
    <property type="entry name" value="RPAP1_C"/>
</dbReference>
<dbReference type="InterPro" id="IPR039913">
    <property type="entry name" value="RPAP1/Rba50"/>
</dbReference>
<evidence type="ECO:0000259" key="5">
    <source>
        <dbReference type="Pfam" id="PF08621"/>
    </source>
</evidence>